<reference evidence="6" key="1">
    <citation type="journal article" date="2019" name="Int. J. Syst. Evol. Microbiol.">
        <title>The Global Catalogue of Microorganisms (GCM) 10K type strain sequencing project: providing services to taxonomists for standard genome sequencing and annotation.</title>
        <authorList>
            <consortium name="The Broad Institute Genomics Platform"/>
            <consortium name="The Broad Institute Genome Sequencing Center for Infectious Disease"/>
            <person name="Wu L."/>
            <person name="Ma J."/>
        </authorList>
    </citation>
    <scope>NUCLEOTIDE SEQUENCE [LARGE SCALE GENOMIC DNA]</scope>
    <source>
        <strain evidence="6">JCM 17810</strain>
    </source>
</reference>
<gene>
    <name evidence="5" type="ORF">GCM10023169_33280</name>
</gene>
<evidence type="ECO:0000256" key="1">
    <source>
        <dbReference type="ARBA" id="ARBA00022630"/>
    </source>
</evidence>
<keyword evidence="4" id="KW-0503">Monooxygenase</keyword>
<dbReference type="Proteomes" id="UP001500622">
    <property type="component" value="Unassembled WGS sequence"/>
</dbReference>
<name>A0ABP8LID3_9MICO</name>
<dbReference type="PANTHER" id="PTHR30011">
    <property type="entry name" value="ALKANESULFONATE MONOOXYGENASE-RELATED"/>
    <property type="match status" value="1"/>
</dbReference>
<comment type="caution">
    <text evidence="5">The sequence shown here is derived from an EMBL/GenBank/DDBJ whole genome shotgun (WGS) entry which is preliminary data.</text>
</comment>
<dbReference type="EMBL" id="BAABGN010000013">
    <property type="protein sequence ID" value="GAA4430193.1"/>
    <property type="molecule type" value="Genomic_DNA"/>
</dbReference>
<evidence type="ECO:0008006" key="7">
    <source>
        <dbReference type="Google" id="ProtNLM"/>
    </source>
</evidence>
<evidence type="ECO:0000256" key="2">
    <source>
        <dbReference type="ARBA" id="ARBA00022643"/>
    </source>
</evidence>
<organism evidence="5 6">
    <name type="scientific">Georgenia halophila</name>
    <dbReference type="NCBI Taxonomy" id="620889"/>
    <lineage>
        <taxon>Bacteria</taxon>
        <taxon>Bacillati</taxon>
        <taxon>Actinomycetota</taxon>
        <taxon>Actinomycetes</taxon>
        <taxon>Micrococcales</taxon>
        <taxon>Bogoriellaceae</taxon>
        <taxon>Georgenia</taxon>
    </lineage>
</organism>
<evidence type="ECO:0000256" key="4">
    <source>
        <dbReference type="ARBA" id="ARBA00023033"/>
    </source>
</evidence>
<evidence type="ECO:0000313" key="5">
    <source>
        <dbReference type="EMBL" id="GAA4430193.1"/>
    </source>
</evidence>
<keyword evidence="2" id="KW-0288">FMN</keyword>
<dbReference type="SUPFAM" id="SSF51679">
    <property type="entry name" value="Bacterial luciferase-like"/>
    <property type="match status" value="1"/>
</dbReference>
<dbReference type="InterPro" id="IPR036661">
    <property type="entry name" value="Luciferase-like_sf"/>
</dbReference>
<proteinExistence type="predicted"/>
<dbReference type="InterPro" id="IPR051260">
    <property type="entry name" value="Diverse_substr_monoxygenases"/>
</dbReference>
<accession>A0ABP8LID3</accession>
<evidence type="ECO:0000256" key="3">
    <source>
        <dbReference type="ARBA" id="ARBA00023002"/>
    </source>
</evidence>
<keyword evidence="6" id="KW-1185">Reference proteome</keyword>
<protein>
    <recommendedName>
        <fullName evidence="7">LLM class flavin-dependent oxidoreductase</fullName>
    </recommendedName>
</protein>
<sequence length="340" mass="35060">MCTVASSTSLSLLPSRTPVTGYATIGLDLTGLGVPADSFADGADLPVEKADVARIASYTRAAHTSGVSFVALGESFRLRSDRAVRHDDWLDPVVAARRIAPHACAGIVPCVPAGADLDLVEGALAEASRQQGAWAGLQLTGADAARAATPRRSTRSQRGPRPRVVLPVASEEDVELAGRYADVVRIRETDVEWARELRYAVRAAARAAGREGAVRVVADLHTVVSADRESAQERAGLITDIAGEAVTWAGALAAYGTAGDVADVIQSWTDGGAADGFVVLPGSLPADVAALVRGIVPELRARGILEDRPGGPASAPLARSAAGSTTAIAQADRRRAVAVA</sequence>
<evidence type="ECO:0000313" key="6">
    <source>
        <dbReference type="Proteomes" id="UP001500622"/>
    </source>
</evidence>
<keyword evidence="1" id="KW-0285">Flavoprotein</keyword>
<keyword evidence="3" id="KW-0560">Oxidoreductase</keyword>
<dbReference type="PANTHER" id="PTHR30011:SF16">
    <property type="entry name" value="C2H2 FINGER DOMAIN TRANSCRIPTION FACTOR (EUROFUNG)-RELATED"/>
    <property type="match status" value="1"/>
</dbReference>
<dbReference type="Gene3D" id="3.20.20.30">
    <property type="entry name" value="Luciferase-like domain"/>
    <property type="match status" value="1"/>
</dbReference>